<dbReference type="PROSITE" id="PS01359">
    <property type="entry name" value="ZF_PHD_1"/>
    <property type="match status" value="1"/>
</dbReference>
<evidence type="ECO:0000256" key="5">
    <source>
        <dbReference type="RuleBase" id="RU363098"/>
    </source>
</evidence>
<dbReference type="eggNOG" id="KOG0383">
    <property type="taxonomic scope" value="Eukaryota"/>
</dbReference>
<dbReference type="SUPFAM" id="SSF57903">
    <property type="entry name" value="FYVE/PHD zinc finger"/>
    <property type="match status" value="2"/>
</dbReference>
<dbReference type="Proteomes" id="UP000001449">
    <property type="component" value="Chromosome 12"/>
</dbReference>
<sequence length="869" mass="98819">MTEALEFEEIREAHGFNEELANLVWWKKESRQCGKRKARDDEVSNNDDECYFCRDGGNLLCCDYCSKSFHLRCHKPPLNIEPAETIWKCCECKTEEEPKKQRKEYENKNKMPIILTHAGWAERKVGKQQCIVYESPTRGIKFTSSDAAVEFDALRQKHGEDEIQAWEAYSISMQESGLKRPVIGSKQYDDCSSTSSPRKQTTRTRQKRRKSIGDDPSMEQMSKEDKSRSACDSSFDSSSHRNDDRCRDPFCDGGGGDDILLCCDYCTSSFHLLCHRPRLRESDIPEGNWKCCECVAREMEKRNEKLNCGECEAFSATIIYVRFSLDCMNEKIRRLRVHEMKLSSKNNHGPVFQDGDTTYELVSSKVLEKRGRFASRDIRLVYVATKGRGIPEIDLPTELSNLCGLDKLGTKTPARLKHLQSEARRLDFLSPSKLELIEENGHEGCGFAPPCFFTSEKYDAMQVRIICPLVGLVKGMLLKKCGISCIQIPSSMIKADPSSVKGESWAALVVKNDFPSQENSGHGRRVFSENVMTVHYRFLDPEETTLQSWVTAEKKKLSEMYGRILTGYGVPMRCFEDYARNSQHACSLKHATLVGVADPTGKIPYGTVFIPGYTKNAEGSRELFSRSLNEVFVSRSPCLTPDDAKLLSVVGSQPDGMRKDHWDMLCSYRFGTIIFGTPENNQTPMPNLIADGDLDGDRKSFEMLFSLHSNERTNELNIYLLRPPQVYFVLWEPTILDHLQDSKTLVGIKSRKILRKLTLPKQQKKSLVNKSNDVSKAGGGGNWLRKAQEQMLDFSKQQAESTLVSTFYRKCFDCSKQDNGMHDIYNDDACAFAYAYKDAMDIQKHGGKIYLPEHLHQQVTPTQRELLGT</sequence>
<dbReference type="EC" id="2.7.7.48" evidence="5"/>
<dbReference type="PaxDb" id="35128-Thaps9018"/>
<dbReference type="InParanoid" id="B8CA53"/>
<feature type="domain" description="PHD-type" evidence="7">
    <location>
        <begin position="47"/>
        <end position="95"/>
    </location>
</feature>
<dbReference type="InterPro" id="IPR057596">
    <property type="entry name" value="RDRP_core"/>
</dbReference>
<proteinExistence type="inferred from homology"/>
<dbReference type="AlphaFoldDB" id="B8CA53"/>
<name>B8CA53_THAPS</name>
<dbReference type="GO" id="GO:0003723">
    <property type="term" value="F:RNA binding"/>
    <property type="evidence" value="ECO:0007669"/>
    <property type="project" value="UniProtKB-KW"/>
</dbReference>
<dbReference type="InterPro" id="IPR019787">
    <property type="entry name" value="Znf_PHD-finger"/>
</dbReference>
<evidence type="ECO:0000313" key="9">
    <source>
        <dbReference type="Proteomes" id="UP000001449"/>
    </source>
</evidence>
<dbReference type="GO" id="GO:0008270">
    <property type="term" value="F:zinc ion binding"/>
    <property type="evidence" value="ECO:0007669"/>
    <property type="project" value="UniProtKB-KW"/>
</dbReference>
<dbReference type="GO" id="GO:0003714">
    <property type="term" value="F:transcription corepressor activity"/>
    <property type="evidence" value="ECO:0000318"/>
    <property type="project" value="GO_Central"/>
</dbReference>
<evidence type="ECO:0000256" key="2">
    <source>
        <dbReference type="ARBA" id="ARBA00022771"/>
    </source>
</evidence>
<dbReference type="PANTHER" id="PTHR24102:SF28">
    <property type="entry name" value="PHD-TYPE DOMAIN-CONTAINING PROTEIN"/>
    <property type="match status" value="1"/>
</dbReference>
<evidence type="ECO:0000313" key="8">
    <source>
        <dbReference type="EMBL" id="EED89621.1"/>
    </source>
</evidence>
<keyword evidence="5" id="KW-0548">Nucleotidyltransferase</keyword>
<keyword evidence="5" id="KW-0694">RNA-binding</keyword>
<dbReference type="GO" id="GO:0003968">
    <property type="term" value="F:RNA-directed RNA polymerase activity"/>
    <property type="evidence" value="ECO:0007669"/>
    <property type="project" value="UniProtKB-KW"/>
</dbReference>
<dbReference type="PANTHER" id="PTHR24102">
    <property type="entry name" value="PHD FINGER PROTEIN"/>
    <property type="match status" value="1"/>
</dbReference>
<evidence type="ECO:0000256" key="1">
    <source>
        <dbReference type="ARBA" id="ARBA00022723"/>
    </source>
</evidence>
<evidence type="ECO:0000259" key="7">
    <source>
        <dbReference type="PROSITE" id="PS50016"/>
    </source>
</evidence>
<dbReference type="HOGENOM" id="CLU_330259_0_0_1"/>
<dbReference type="PROSITE" id="PS50016">
    <property type="entry name" value="ZF_PHD_2"/>
    <property type="match status" value="2"/>
</dbReference>
<keyword evidence="3" id="KW-0862">Zinc</keyword>
<keyword evidence="5" id="KW-0696">RNA-directed RNA polymerase</keyword>
<dbReference type="InterPro" id="IPR001965">
    <property type="entry name" value="Znf_PHD"/>
</dbReference>
<feature type="compositionally biased region" description="Basic residues" evidence="6">
    <location>
        <begin position="200"/>
        <end position="210"/>
    </location>
</feature>
<comment type="similarity">
    <text evidence="5">Belongs to the RdRP family.</text>
</comment>
<dbReference type="EMBL" id="CM000647">
    <property type="protein sequence ID" value="EED89621.1"/>
    <property type="molecule type" value="Genomic_DNA"/>
</dbReference>
<dbReference type="GO" id="GO:0006357">
    <property type="term" value="P:regulation of transcription by RNA polymerase II"/>
    <property type="evidence" value="ECO:0000318"/>
    <property type="project" value="GO_Central"/>
</dbReference>
<dbReference type="InterPro" id="IPR013083">
    <property type="entry name" value="Znf_RING/FYVE/PHD"/>
</dbReference>
<evidence type="ECO:0000256" key="6">
    <source>
        <dbReference type="SAM" id="MobiDB-lite"/>
    </source>
</evidence>
<dbReference type="InterPro" id="IPR019786">
    <property type="entry name" value="Zinc_finger_PHD-type_CS"/>
</dbReference>
<dbReference type="Pfam" id="PF00628">
    <property type="entry name" value="PHD"/>
    <property type="match status" value="1"/>
</dbReference>
<keyword evidence="2 4" id="KW-0863">Zinc-finger</keyword>
<feature type="region of interest" description="Disordered" evidence="6">
    <location>
        <begin position="185"/>
        <end position="243"/>
    </location>
</feature>
<comment type="catalytic activity">
    <reaction evidence="5">
        <text>RNA(n) + a ribonucleoside 5'-triphosphate = RNA(n+1) + diphosphate</text>
        <dbReference type="Rhea" id="RHEA:21248"/>
        <dbReference type="Rhea" id="RHEA-COMP:14527"/>
        <dbReference type="Rhea" id="RHEA-COMP:17342"/>
        <dbReference type="ChEBI" id="CHEBI:33019"/>
        <dbReference type="ChEBI" id="CHEBI:61557"/>
        <dbReference type="ChEBI" id="CHEBI:140395"/>
        <dbReference type="EC" id="2.7.7.48"/>
    </reaction>
</comment>
<reference evidence="8 9" key="2">
    <citation type="journal article" date="2008" name="Nature">
        <title>The Phaeodactylum genome reveals the evolutionary history of diatom genomes.</title>
        <authorList>
            <person name="Bowler C."/>
            <person name="Allen A.E."/>
            <person name="Badger J.H."/>
            <person name="Grimwood J."/>
            <person name="Jabbari K."/>
            <person name="Kuo A."/>
            <person name="Maheswari U."/>
            <person name="Martens C."/>
            <person name="Maumus F."/>
            <person name="Otillar R.P."/>
            <person name="Rayko E."/>
            <person name="Salamov A."/>
            <person name="Vandepoele K."/>
            <person name="Beszteri B."/>
            <person name="Gruber A."/>
            <person name="Heijde M."/>
            <person name="Katinka M."/>
            <person name="Mock T."/>
            <person name="Valentin K."/>
            <person name="Verret F."/>
            <person name="Berges J.A."/>
            <person name="Brownlee C."/>
            <person name="Cadoret J.P."/>
            <person name="Chiovitti A."/>
            <person name="Choi C.J."/>
            <person name="Coesel S."/>
            <person name="De Martino A."/>
            <person name="Detter J.C."/>
            <person name="Durkin C."/>
            <person name="Falciatore A."/>
            <person name="Fournet J."/>
            <person name="Haruta M."/>
            <person name="Huysman M.J."/>
            <person name="Jenkins B.D."/>
            <person name="Jiroutova K."/>
            <person name="Jorgensen R.E."/>
            <person name="Joubert Y."/>
            <person name="Kaplan A."/>
            <person name="Kroger N."/>
            <person name="Kroth P.G."/>
            <person name="La Roche J."/>
            <person name="Lindquist E."/>
            <person name="Lommer M."/>
            <person name="Martin-Jezequel V."/>
            <person name="Lopez P.J."/>
            <person name="Lucas S."/>
            <person name="Mangogna M."/>
            <person name="McGinnis K."/>
            <person name="Medlin L.K."/>
            <person name="Montsant A."/>
            <person name="Oudot-Le Secq M.P."/>
            <person name="Napoli C."/>
            <person name="Obornik M."/>
            <person name="Parker M.S."/>
            <person name="Petit J.L."/>
            <person name="Porcel B.M."/>
            <person name="Poulsen N."/>
            <person name="Robison M."/>
            <person name="Rychlewski L."/>
            <person name="Rynearson T.A."/>
            <person name="Schmutz J."/>
            <person name="Shapiro H."/>
            <person name="Siaut M."/>
            <person name="Stanley M."/>
            <person name="Sussman M.R."/>
            <person name="Taylor A.R."/>
            <person name="Vardi A."/>
            <person name="von Dassow P."/>
            <person name="Vyverman W."/>
            <person name="Willis A."/>
            <person name="Wyrwicz L.S."/>
            <person name="Rokhsar D.S."/>
            <person name="Weissenbach J."/>
            <person name="Armbrust E.V."/>
            <person name="Green B.R."/>
            <person name="Van de Peer Y."/>
            <person name="Grigoriev I.V."/>
        </authorList>
    </citation>
    <scope>NUCLEOTIDE SEQUENCE [LARGE SCALE GENOMIC DNA]</scope>
    <source>
        <strain evidence="8 9">CCMP1335</strain>
    </source>
</reference>
<organism evidence="8 9">
    <name type="scientific">Thalassiosira pseudonana</name>
    <name type="common">Marine diatom</name>
    <name type="synonym">Cyclotella nana</name>
    <dbReference type="NCBI Taxonomy" id="35128"/>
    <lineage>
        <taxon>Eukaryota</taxon>
        <taxon>Sar</taxon>
        <taxon>Stramenopiles</taxon>
        <taxon>Ochrophyta</taxon>
        <taxon>Bacillariophyta</taxon>
        <taxon>Coscinodiscophyceae</taxon>
        <taxon>Thalassiosirophycidae</taxon>
        <taxon>Thalassiosirales</taxon>
        <taxon>Thalassiosiraceae</taxon>
        <taxon>Thalassiosira</taxon>
    </lineage>
</organism>
<keyword evidence="5" id="KW-0808">Transferase</keyword>
<dbReference type="KEGG" id="tps:THAPSDRAFT_9018"/>
<dbReference type="STRING" id="35128.B8CA53"/>
<evidence type="ECO:0000256" key="4">
    <source>
        <dbReference type="PROSITE-ProRule" id="PRU00146"/>
    </source>
</evidence>
<dbReference type="GO" id="GO:0005634">
    <property type="term" value="C:nucleus"/>
    <property type="evidence" value="ECO:0000318"/>
    <property type="project" value="GO_Central"/>
</dbReference>
<dbReference type="InterPro" id="IPR011011">
    <property type="entry name" value="Znf_FYVE_PHD"/>
</dbReference>
<dbReference type="GeneID" id="7445791"/>
<dbReference type="Gene3D" id="3.30.40.10">
    <property type="entry name" value="Zinc/RING finger domain, C3HC4 (zinc finger)"/>
    <property type="match status" value="2"/>
</dbReference>
<keyword evidence="9" id="KW-1185">Reference proteome</keyword>
<gene>
    <name evidence="8" type="ORF">THAPSDRAFT_9018</name>
</gene>
<protein>
    <recommendedName>
        <fullName evidence="5">RNA-dependent RNA polymerase</fullName>
        <ecNumber evidence="5">2.7.7.48</ecNumber>
    </recommendedName>
</protein>
<dbReference type="Pfam" id="PF05183">
    <property type="entry name" value="RdRP"/>
    <property type="match status" value="1"/>
</dbReference>
<feature type="domain" description="PHD-type" evidence="7">
    <location>
        <begin position="243"/>
        <end position="297"/>
    </location>
</feature>
<dbReference type="SMART" id="SM00249">
    <property type="entry name" value="PHD"/>
    <property type="match status" value="2"/>
</dbReference>
<evidence type="ECO:0000256" key="3">
    <source>
        <dbReference type="ARBA" id="ARBA00022833"/>
    </source>
</evidence>
<dbReference type="CDD" id="cd15541">
    <property type="entry name" value="PHD_TIF1_like"/>
    <property type="match status" value="1"/>
</dbReference>
<reference evidence="8 9" key="1">
    <citation type="journal article" date="2004" name="Science">
        <title>The genome of the diatom Thalassiosira pseudonana: ecology, evolution, and metabolism.</title>
        <authorList>
            <person name="Armbrust E.V."/>
            <person name="Berges J.A."/>
            <person name="Bowler C."/>
            <person name="Green B.R."/>
            <person name="Martinez D."/>
            <person name="Putnam N.H."/>
            <person name="Zhou S."/>
            <person name="Allen A.E."/>
            <person name="Apt K.E."/>
            <person name="Bechner M."/>
            <person name="Brzezinski M.A."/>
            <person name="Chaal B.K."/>
            <person name="Chiovitti A."/>
            <person name="Davis A.K."/>
            <person name="Demarest M.S."/>
            <person name="Detter J.C."/>
            <person name="Glavina T."/>
            <person name="Goodstein D."/>
            <person name="Hadi M.Z."/>
            <person name="Hellsten U."/>
            <person name="Hildebrand M."/>
            <person name="Jenkins B.D."/>
            <person name="Jurka J."/>
            <person name="Kapitonov V.V."/>
            <person name="Kroger N."/>
            <person name="Lau W.W."/>
            <person name="Lane T.W."/>
            <person name="Larimer F.W."/>
            <person name="Lippmeier J.C."/>
            <person name="Lucas S."/>
            <person name="Medina M."/>
            <person name="Montsant A."/>
            <person name="Obornik M."/>
            <person name="Parker M.S."/>
            <person name="Palenik B."/>
            <person name="Pazour G.J."/>
            <person name="Richardson P.M."/>
            <person name="Rynearson T.A."/>
            <person name="Saito M.A."/>
            <person name="Schwartz D.C."/>
            <person name="Thamatrakoln K."/>
            <person name="Valentin K."/>
            <person name="Vardi A."/>
            <person name="Wilkerson F.P."/>
            <person name="Rokhsar D.S."/>
        </authorList>
    </citation>
    <scope>NUCLEOTIDE SEQUENCE [LARGE SCALE GENOMIC DNA]</scope>
    <source>
        <strain evidence="8 9">CCMP1335</strain>
    </source>
</reference>
<keyword evidence="1" id="KW-0479">Metal-binding</keyword>
<accession>B8CA53</accession>
<dbReference type="RefSeq" id="XP_002293160.1">
    <property type="nucleotide sequence ID" value="XM_002293124.1"/>
</dbReference>